<dbReference type="InterPro" id="IPR036691">
    <property type="entry name" value="Endo/exonu/phosph_ase_sf"/>
</dbReference>
<evidence type="ECO:0000256" key="2">
    <source>
        <dbReference type="ARBA" id="ARBA00022723"/>
    </source>
</evidence>
<dbReference type="Gene3D" id="3.60.10.10">
    <property type="entry name" value="Endonuclease/exonuclease/phosphatase"/>
    <property type="match status" value="1"/>
</dbReference>
<keyword evidence="6" id="KW-0464">Manganese</keyword>
<evidence type="ECO:0000313" key="10">
    <source>
        <dbReference type="EMBL" id="SDD70787.1"/>
    </source>
</evidence>
<proteinExistence type="inferred from homology"/>
<dbReference type="AlphaFoldDB" id="A0A1G6X041"/>
<evidence type="ECO:0000256" key="5">
    <source>
        <dbReference type="PIRSR" id="PIRSR604808-1"/>
    </source>
</evidence>
<protein>
    <submittedName>
        <fullName evidence="10">Exodeoxyribonuclease-3</fullName>
    </submittedName>
</protein>
<gene>
    <name evidence="10" type="ORF">SAMN04489747_1561</name>
</gene>
<dbReference type="STRING" id="675864.SAMN04489747_1561"/>
<feature type="active site" evidence="5">
    <location>
        <position position="107"/>
    </location>
</feature>
<dbReference type="GO" id="GO:0046872">
    <property type="term" value="F:metal ion binding"/>
    <property type="evidence" value="ECO:0007669"/>
    <property type="project" value="UniProtKB-KW"/>
</dbReference>
<feature type="site" description="Important for catalytic activity" evidence="7">
    <location>
        <position position="230"/>
    </location>
</feature>
<dbReference type="InterPro" id="IPR005135">
    <property type="entry name" value="Endo/exonuclease/phosphatase"/>
</dbReference>
<dbReference type="InterPro" id="IPR004808">
    <property type="entry name" value="AP_endonuc_1"/>
</dbReference>
<dbReference type="EMBL" id="LT629688">
    <property type="protein sequence ID" value="SDD70787.1"/>
    <property type="molecule type" value="Genomic_DNA"/>
</dbReference>
<sequence>MLRVASANVNGVRAAVRRGLGDWLTDRAPDVVALQEVRCAPELVPPLPGWHLSLDAGSRAGRNGVAVLSRERPSAVRTGIGNVAFADEGRYLEVDLDDAGLTVASLYLPKGDRAADGPRAEARQRRKLRFMASLARQLTGSRLAAARAGREFVVMGDFNIAHTELDLASWRTNRRSPGFLPEEREWFGSLLSPRRLVDVVRSLHPGESGPYSWWTWRGQAFANDTGWRIDYQLASPGLAARALRGGTDREPSYQARMSDHSPVLVDYAR</sequence>
<dbReference type="PROSITE" id="PS51435">
    <property type="entry name" value="AP_NUCLEASE_F1_4"/>
    <property type="match status" value="1"/>
</dbReference>
<dbReference type="PANTHER" id="PTHR43250">
    <property type="entry name" value="EXODEOXYRIBONUCLEASE III"/>
    <property type="match status" value="1"/>
</dbReference>
<dbReference type="InterPro" id="IPR037493">
    <property type="entry name" value="ExoIII-like"/>
</dbReference>
<dbReference type="PANTHER" id="PTHR43250:SF2">
    <property type="entry name" value="EXODEOXYRIBONUCLEASE III"/>
    <property type="match status" value="1"/>
</dbReference>
<dbReference type="Pfam" id="PF03372">
    <property type="entry name" value="Exo_endo_phos"/>
    <property type="match status" value="1"/>
</dbReference>
<feature type="binding site" evidence="6">
    <location>
        <position position="259"/>
    </location>
    <ligand>
        <name>Mg(2+)</name>
        <dbReference type="ChEBI" id="CHEBI:18420"/>
        <label>1</label>
    </ligand>
</feature>
<feature type="region of interest" description="Disordered" evidence="8">
    <location>
        <begin position="249"/>
        <end position="269"/>
    </location>
</feature>
<feature type="site" description="Interaction with DNA substrate" evidence="7">
    <location>
        <position position="260"/>
    </location>
</feature>
<reference evidence="10 11" key="1">
    <citation type="submission" date="2016-10" db="EMBL/GenBank/DDBJ databases">
        <authorList>
            <person name="de Groot N.N."/>
        </authorList>
    </citation>
    <scope>NUCLEOTIDE SEQUENCE [LARGE SCALE GENOMIC DNA]</scope>
    <source>
        <strain evidence="10 11">MON 2.2</strain>
    </source>
</reference>
<name>A0A1G6X041_9ACTN</name>
<dbReference type="SUPFAM" id="SSF56219">
    <property type="entry name" value="DNase I-like"/>
    <property type="match status" value="1"/>
</dbReference>
<accession>A0A1G6X041</accession>
<feature type="binding site" evidence="6">
    <location>
        <position position="157"/>
    </location>
    <ligand>
        <name>Mg(2+)</name>
        <dbReference type="ChEBI" id="CHEBI:18420"/>
        <label>1</label>
    </ligand>
</feature>
<keyword evidence="2 6" id="KW-0479">Metal-binding</keyword>
<evidence type="ECO:0000313" key="11">
    <source>
        <dbReference type="Proteomes" id="UP000198546"/>
    </source>
</evidence>
<dbReference type="Proteomes" id="UP000198546">
    <property type="component" value="Chromosome i"/>
</dbReference>
<feature type="binding site" evidence="6">
    <location>
        <position position="36"/>
    </location>
    <ligand>
        <name>Mg(2+)</name>
        <dbReference type="ChEBI" id="CHEBI:18420"/>
        <label>1</label>
    </ligand>
</feature>
<evidence type="ECO:0000256" key="6">
    <source>
        <dbReference type="PIRSR" id="PIRSR604808-2"/>
    </source>
</evidence>
<feature type="active site" description="Proton acceptor" evidence="5">
    <location>
        <position position="260"/>
    </location>
</feature>
<evidence type="ECO:0000256" key="7">
    <source>
        <dbReference type="PIRSR" id="PIRSR604808-3"/>
    </source>
</evidence>
<keyword evidence="11" id="KW-1185">Reference proteome</keyword>
<evidence type="ECO:0000256" key="4">
    <source>
        <dbReference type="ARBA" id="ARBA00022842"/>
    </source>
</evidence>
<evidence type="ECO:0000259" key="9">
    <source>
        <dbReference type="Pfam" id="PF03372"/>
    </source>
</evidence>
<keyword evidence="4 6" id="KW-0460">Magnesium</keyword>
<dbReference type="GO" id="GO:0006281">
    <property type="term" value="P:DNA repair"/>
    <property type="evidence" value="ECO:0007669"/>
    <property type="project" value="InterPro"/>
</dbReference>
<dbReference type="NCBIfam" id="TIGR00633">
    <property type="entry name" value="xth"/>
    <property type="match status" value="1"/>
</dbReference>
<dbReference type="GO" id="GO:0008311">
    <property type="term" value="F:double-stranded DNA 3'-5' DNA exonuclease activity"/>
    <property type="evidence" value="ECO:0007669"/>
    <property type="project" value="InterPro"/>
</dbReference>
<keyword evidence="3" id="KW-0378">Hydrolase</keyword>
<evidence type="ECO:0000256" key="3">
    <source>
        <dbReference type="ARBA" id="ARBA00022801"/>
    </source>
</evidence>
<feature type="active site" description="Proton donor/acceptor" evidence="5">
    <location>
        <position position="157"/>
    </location>
</feature>
<feature type="binding site" evidence="6">
    <location>
        <position position="159"/>
    </location>
    <ligand>
        <name>Mg(2+)</name>
        <dbReference type="ChEBI" id="CHEBI:18420"/>
        <label>1</label>
    </ligand>
</feature>
<comment type="cofactor">
    <cofactor evidence="6">
        <name>Mg(2+)</name>
        <dbReference type="ChEBI" id="CHEBI:18420"/>
    </cofactor>
    <cofactor evidence="6">
        <name>Mn(2+)</name>
        <dbReference type="ChEBI" id="CHEBI:29035"/>
    </cofactor>
    <text evidence="6">Probably binds two magnesium or manganese ions per subunit.</text>
</comment>
<feature type="site" description="Transition state stabilizer" evidence="7">
    <location>
        <position position="159"/>
    </location>
</feature>
<evidence type="ECO:0000256" key="8">
    <source>
        <dbReference type="SAM" id="MobiDB-lite"/>
    </source>
</evidence>
<feature type="binding site" evidence="6">
    <location>
        <position position="8"/>
    </location>
    <ligand>
        <name>Mg(2+)</name>
        <dbReference type="ChEBI" id="CHEBI:18420"/>
        <label>1</label>
    </ligand>
</feature>
<feature type="binding site" evidence="6">
    <location>
        <position position="260"/>
    </location>
    <ligand>
        <name>Mg(2+)</name>
        <dbReference type="ChEBI" id="CHEBI:18420"/>
        <label>1</label>
    </ligand>
</feature>
<feature type="domain" description="Endonuclease/exonuclease/phosphatase" evidence="9">
    <location>
        <begin position="5"/>
        <end position="260"/>
    </location>
</feature>
<evidence type="ECO:0000256" key="1">
    <source>
        <dbReference type="ARBA" id="ARBA00007092"/>
    </source>
</evidence>
<comment type="similarity">
    <text evidence="1">Belongs to the DNA repair enzymes AP/ExoA family.</text>
</comment>
<organism evidence="10 11">
    <name type="scientific">Auraticoccus monumenti</name>
    <dbReference type="NCBI Taxonomy" id="675864"/>
    <lineage>
        <taxon>Bacteria</taxon>
        <taxon>Bacillati</taxon>
        <taxon>Actinomycetota</taxon>
        <taxon>Actinomycetes</taxon>
        <taxon>Propionibacteriales</taxon>
        <taxon>Propionibacteriaceae</taxon>
        <taxon>Auraticoccus</taxon>
    </lineage>
</organism>